<dbReference type="EMBL" id="JABFYL010000029">
    <property type="protein sequence ID" value="NVN51030.1"/>
    <property type="molecule type" value="Genomic_DNA"/>
</dbReference>
<sequence length="79" mass="8549">MESIVTSTEAKNHLNALLAEVERTGQAVTITNHGRPVAKLVPVQPVPRTFGQLPHLVVPRDFDAPLPASELARWEGADS</sequence>
<evidence type="ECO:0000256" key="2">
    <source>
        <dbReference type="RuleBase" id="RU362080"/>
    </source>
</evidence>
<organism evidence="3 4">
    <name type="scientific">Mycolicibacterium hippocampi</name>
    <dbReference type="NCBI Taxonomy" id="659824"/>
    <lineage>
        <taxon>Bacteria</taxon>
        <taxon>Bacillati</taxon>
        <taxon>Actinomycetota</taxon>
        <taxon>Actinomycetes</taxon>
        <taxon>Mycobacteriales</taxon>
        <taxon>Mycobacteriaceae</taxon>
        <taxon>Mycolicibacterium</taxon>
    </lineage>
</organism>
<proteinExistence type="inferred from homology"/>
<dbReference type="NCBIfam" id="TIGR01552">
    <property type="entry name" value="phd_fam"/>
    <property type="match status" value="1"/>
</dbReference>
<evidence type="ECO:0000256" key="1">
    <source>
        <dbReference type="ARBA" id="ARBA00009981"/>
    </source>
</evidence>
<dbReference type="AlphaFoldDB" id="A0A850PSF3"/>
<dbReference type="Gene3D" id="3.40.1620.10">
    <property type="entry name" value="YefM-like domain"/>
    <property type="match status" value="1"/>
</dbReference>
<comment type="function">
    <text evidence="2">Antitoxin component of a type II toxin-antitoxin (TA) system.</text>
</comment>
<protein>
    <recommendedName>
        <fullName evidence="2">Antitoxin</fullName>
    </recommendedName>
</protein>
<dbReference type="Pfam" id="PF02604">
    <property type="entry name" value="PhdYeFM_antitox"/>
    <property type="match status" value="1"/>
</dbReference>
<accession>A0A850PSF3</accession>
<dbReference type="RefSeq" id="WP_178359372.1">
    <property type="nucleotide sequence ID" value="NZ_JABFYL010000029.1"/>
</dbReference>
<comment type="similarity">
    <text evidence="1 2">Belongs to the phD/YefM antitoxin family.</text>
</comment>
<comment type="caution">
    <text evidence="3">The sequence shown here is derived from an EMBL/GenBank/DDBJ whole genome shotgun (WGS) entry which is preliminary data.</text>
</comment>
<keyword evidence="4" id="KW-1185">Reference proteome</keyword>
<evidence type="ECO:0000313" key="3">
    <source>
        <dbReference type="EMBL" id="NVN51030.1"/>
    </source>
</evidence>
<dbReference type="InterPro" id="IPR006442">
    <property type="entry name" value="Antitoxin_Phd/YefM"/>
</dbReference>
<dbReference type="SUPFAM" id="SSF143120">
    <property type="entry name" value="YefM-like"/>
    <property type="match status" value="1"/>
</dbReference>
<reference evidence="3 4" key="1">
    <citation type="submission" date="2020-05" db="EMBL/GenBank/DDBJ databases">
        <title>Draft genome sequence of Mycobacterium hippocampi DL, isolated from European seabass, Dicentrarchus labrax, reared in fish farms.</title>
        <authorList>
            <person name="Stathopoulou P."/>
            <person name="Asimakis E."/>
            <person name="Tzokas K."/>
            <person name="Batargias C."/>
            <person name="Tsiamis G."/>
        </authorList>
    </citation>
    <scope>NUCLEOTIDE SEQUENCE [LARGE SCALE GENOMIC DNA]</scope>
    <source>
        <strain evidence="3 4">DL</strain>
    </source>
</reference>
<name>A0A850PSF3_9MYCO</name>
<dbReference type="Proteomes" id="UP000570517">
    <property type="component" value="Unassembled WGS sequence"/>
</dbReference>
<evidence type="ECO:0000313" key="4">
    <source>
        <dbReference type="Proteomes" id="UP000570517"/>
    </source>
</evidence>
<dbReference type="InterPro" id="IPR036165">
    <property type="entry name" value="YefM-like_sf"/>
</dbReference>
<gene>
    <name evidence="3" type="ORF">HLY00_2535</name>
</gene>